<accession>A0A9Q1DHJ2</accession>
<dbReference type="PANTHER" id="PTHR46415:SF1">
    <property type="entry name" value="DCC-INTERACTING PROTEIN 13-BETA"/>
    <property type="match status" value="1"/>
</dbReference>
<dbReference type="Proteomes" id="UP001152803">
    <property type="component" value="Unassembled WGS sequence"/>
</dbReference>
<evidence type="ECO:0000313" key="3">
    <source>
        <dbReference type="EMBL" id="KAJ8269797.1"/>
    </source>
</evidence>
<dbReference type="FunFam" id="1.20.1270.60:FF:000031">
    <property type="entry name" value="Putative DCC-interacting protein 13-beta isoform 2"/>
    <property type="match status" value="1"/>
</dbReference>
<dbReference type="Gene3D" id="1.20.1270.60">
    <property type="entry name" value="Arfaptin homology (AH) domain/BAR domain"/>
    <property type="match status" value="1"/>
</dbReference>
<feature type="region of interest" description="Disordered" evidence="1">
    <location>
        <begin position="259"/>
        <end position="289"/>
    </location>
</feature>
<protein>
    <recommendedName>
        <fullName evidence="2">BAR domain-containing protein</fullName>
    </recommendedName>
</protein>
<feature type="domain" description="BAR" evidence="2">
    <location>
        <begin position="8"/>
        <end position="247"/>
    </location>
</feature>
<dbReference type="InterPro" id="IPR047181">
    <property type="entry name" value="DP13A/B"/>
</dbReference>
<dbReference type="SUPFAM" id="SSF103657">
    <property type="entry name" value="BAR/IMD domain-like"/>
    <property type="match status" value="1"/>
</dbReference>
<dbReference type="EMBL" id="JAFJMO010000008">
    <property type="protein sequence ID" value="KAJ8269797.1"/>
    <property type="molecule type" value="Genomic_DNA"/>
</dbReference>
<sequence>MPAVHKILLDEALQDSPQTRSLLSVFEEDAGTLTDYTNQLLQSMQRVYGAQSEMALATEQLSTQLLEYQTQNFALGQGDVEVIGILQDFSKTVVELNALHSELATMLANGMVFPMVTFREKDLTEISTLKDIFSIASDEHEASMVKYSRLPKKRENDKLKAEVVAEVAYTRRKQHQASMQYYCSLNALQHRQRAAMLEPLLGYSQAQVNFFKKGADLVSKKMDSFLSRASSTTQSIQARLEWETEEMRATQRELLSVEDTVYTPDLDRDPPTARSYRGPATSTSAIKRA</sequence>
<comment type="caution">
    <text evidence="3">The sequence shown here is derived from an EMBL/GenBank/DDBJ whole genome shotgun (WGS) entry which is preliminary data.</text>
</comment>
<reference evidence="3" key="1">
    <citation type="journal article" date="2023" name="Science">
        <title>Genome structures resolve the early diversification of teleost fishes.</title>
        <authorList>
            <person name="Parey E."/>
            <person name="Louis A."/>
            <person name="Montfort J."/>
            <person name="Bouchez O."/>
            <person name="Roques C."/>
            <person name="Iampietro C."/>
            <person name="Lluch J."/>
            <person name="Castinel A."/>
            <person name="Donnadieu C."/>
            <person name="Desvignes T."/>
            <person name="Floi Bucao C."/>
            <person name="Jouanno E."/>
            <person name="Wen M."/>
            <person name="Mejri S."/>
            <person name="Dirks R."/>
            <person name="Jansen H."/>
            <person name="Henkel C."/>
            <person name="Chen W.J."/>
            <person name="Zahm M."/>
            <person name="Cabau C."/>
            <person name="Klopp C."/>
            <person name="Thompson A.W."/>
            <person name="Robinson-Rechavi M."/>
            <person name="Braasch I."/>
            <person name="Lecointre G."/>
            <person name="Bobe J."/>
            <person name="Postlethwait J.H."/>
            <person name="Berthelot C."/>
            <person name="Roest Crollius H."/>
            <person name="Guiguen Y."/>
        </authorList>
    </citation>
    <scope>NUCLEOTIDE SEQUENCE</scope>
    <source>
        <strain evidence="3">Concon-B</strain>
    </source>
</reference>
<dbReference type="InterPro" id="IPR027267">
    <property type="entry name" value="AH/BAR_dom_sf"/>
</dbReference>
<evidence type="ECO:0000256" key="1">
    <source>
        <dbReference type="SAM" id="MobiDB-lite"/>
    </source>
</evidence>
<keyword evidence="4" id="KW-1185">Reference proteome</keyword>
<dbReference type="GO" id="GO:0023052">
    <property type="term" value="P:signaling"/>
    <property type="evidence" value="ECO:0007669"/>
    <property type="project" value="TreeGrafter"/>
</dbReference>
<organism evidence="3 4">
    <name type="scientific">Conger conger</name>
    <name type="common">Conger eel</name>
    <name type="synonym">Muraena conger</name>
    <dbReference type="NCBI Taxonomy" id="82655"/>
    <lineage>
        <taxon>Eukaryota</taxon>
        <taxon>Metazoa</taxon>
        <taxon>Chordata</taxon>
        <taxon>Craniata</taxon>
        <taxon>Vertebrata</taxon>
        <taxon>Euteleostomi</taxon>
        <taxon>Actinopterygii</taxon>
        <taxon>Neopterygii</taxon>
        <taxon>Teleostei</taxon>
        <taxon>Anguilliformes</taxon>
        <taxon>Congridae</taxon>
        <taxon>Conger</taxon>
    </lineage>
</organism>
<dbReference type="Pfam" id="PF16746">
    <property type="entry name" value="BAR_3"/>
    <property type="match status" value="1"/>
</dbReference>
<dbReference type="PANTHER" id="PTHR46415">
    <property type="entry name" value="ADAPTOR PROTEIN, PHOSPHOTYROSINE INTERACTION, PH DOMAIN AND LEUCINE ZIPPER-CONTAINING 2"/>
    <property type="match status" value="1"/>
</dbReference>
<gene>
    <name evidence="3" type="ORF">COCON_G00124040</name>
</gene>
<dbReference type="AlphaFoldDB" id="A0A9Q1DHJ2"/>
<dbReference type="GO" id="GO:0010008">
    <property type="term" value="C:endosome membrane"/>
    <property type="evidence" value="ECO:0007669"/>
    <property type="project" value="TreeGrafter"/>
</dbReference>
<evidence type="ECO:0000259" key="2">
    <source>
        <dbReference type="Pfam" id="PF16746"/>
    </source>
</evidence>
<name>A0A9Q1DHJ2_CONCO</name>
<dbReference type="InterPro" id="IPR004148">
    <property type="entry name" value="BAR_dom"/>
</dbReference>
<dbReference type="OrthoDB" id="10070851at2759"/>
<evidence type="ECO:0000313" key="4">
    <source>
        <dbReference type="Proteomes" id="UP001152803"/>
    </source>
</evidence>
<feature type="compositionally biased region" description="Polar residues" evidence="1">
    <location>
        <begin position="280"/>
        <end position="289"/>
    </location>
</feature>
<proteinExistence type="predicted"/>